<reference evidence="1 2" key="1">
    <citation type="submission" date="2024-04" db="EMBL/GenBank/DDBJ databases">
        <title>Genome assembly C_amara_ONT_v2.</title>
        <authorList>
            <person name="Yant L."/>
            <person name="Moore C."/>
            <person name="Slenker M."/>
        </authorList>
    </citation>
    <scope>NUCLEOTIDE SEQUENCE [LARGE SCALE GENOMIC DNA]</scope>
    <source>
        <tissue evidence="1">Leaf</tissue>
    </source>
</reference>
<dbReference type="GO" id="GO:0051213">
    <property type="term" value="F:dioxygenase activity"/>
    <property type="evidence" value="ECO:0007669"/>
    <property type="project" value="UniProtKB-KW"/>
</dbReference>
<dbReference type="Proteomes" id="UP001558713">
    <property type="component" value="Unassembled WGS sequence"/>
</dbReference>
<keyword evidence="1" id="KW-0223">Dioxygenase</keyword>
<organism evidence="1 2">
    <name type="scientific">Cardamine amara subsp. amara</name>
    <dbReference type="NCBI Taxonomy" id="228776"/>
    <lineage>
        <taxon>Eukaryota</taxon>
        <taxon>Viridiplantae</taxon>
        <taxon>Streptophyta</taxon>
        <taxon>Embryophyta</taxon>
        <taxon>Tracheophyta</taxon>
        <taxon>Spermatophyta</taxon>
        <taxon>Magnoliopsida</taxon>
        <taxon>eudicotyledons</taxon>
        <taxon>Gunneridae</taxon>
        <taxon>Pentapetalae</taxon>
        <taxon>rosids</taxon>
        <taxon>malvids</taxon>
        <taxon>Brassicales</taxon>
        <taxon>Brassicaceae</taxon>
        <taxon>Cardamineae</taxon>
        <taxon>Cardamine</taxon>
    </lineage>
</organism>
<keyword evidence="1" id="KW-0560">Oxidoreductase</keyword>
<accession>A0ABD1ARC2</accession>
<proteinExistence type="predicted"/>
<protein>
    <submittedName>
        <fullName evidence="1">Inactive 2-oxoglutarate-dependent dioxygenase AOP2</fullName>
    </submittedName>
</protein>
<gene>
    <name evidence="1" type="ORF">V5N11_025106</name>
</gene>
<evidence type="ECO:0000313" key="2">
    <source>
        <dbReference type="Proteomes" id="UP001558713"/>
    </source>
</evidence>
<comment type="caution">
    <text evidence="1">The sequence shown here is derived from an EMBL/GenBank/DDBJ whole genome shotgun (WGS) entry which is preliminary data.</text>
</comment>
<keyword evidence="2" id="KW-1185">Reference proteome</keyword>
<evidence type="ECO:0000313" key="1">
    <source>
        <dbReference type="EMBL" id="KAL1209328.1"/>
    </source>
</evidence>
<dbReference type="AlphaFoldDB" id="A0ABD1ARC2"/>
<name>A0ABD1ARC2_CARAN</name>
<sequence>MEELFSLPVETKKRNVCPKPYVGYLNHNNLPESLGIQNPNILENVDDFAQHSTAHGQTVTRISVKPSSCFRRN</sequence>
<dbReference type="EMBL" id="JBANAX010000421">
    <property type="protein sequence ID" value="KAL1209328.1"/>
    <property type="molecule type" value="Genomic_DNA"/>
</dbReference>